<reference evidence="1" key="1">
    <citation type="submission" date="2020-02" db="EMBL/GenBank/DDBJ databases">
        <authorList>
            <person name="Lichtner F.J."/>
        </authorList>
    </citation>
    <scope>NUCLEOTIDE SEQUENCE</scope>
    <source>
        <strain evidence="1">G10</strain>
    </source>
</reference>
<comment type="caution">
    <text evidence="1">The sequence shown here is derived from an EMBL/GenBank/DDBJ whole genome shotgun (WGS) entry which is preliminary data.</text>
</comment>
<organism evidence="1 2">
    <name type="scientific">Penicillium crustosum</name>
    <name type="common">Blue mold fungus</name>
    <dbReference type="NCBI Taxonomy" id="36656"/>
    <lineage>
        <taxon>Eukaryota</taxon>
        <taxon>Fungi</taxon>
        <taxon>Dikarya</taxon>
        <taxon>Ascomycota</taxon>
        <taxon>Pezizomycotina</taxon>
        <taxon>Eurotiomycetes</taxon>
        <taxon>Eurotiomycetidae</taxon>
        <taxon>Eurotiales</taxon>
        <taxon>Aspergillaceae</taxon>
        <taxon>Penicillium</taxon>
    </lineage>
</organism>
<evidence type="ECO:0000313" key="2">
    <source>
        <dbReference type="Proteomes" id="UP000701341"/>
    </source>
</evidence>
<dbReference type="AlphaFoldDB" id="A0A9P5L332"/>
<dbReference type="Proteomes" id="UP000701341">
    <property type="component" value="Unassembled WGS sequence"/>
</dbReference>
<name>A0A9P5L332_PENCR</name>
<proteinExistence type="predicted"/>
<protein>
    <submittedName>
        <fullName evidence="1">Uncharacterized protein</fullName>
    </submittedName>
</protein>
<keyword evidence="2" id="KW-1185">Reference proteome</keyword>
<sequence>MANLLHRLIAVRTEEKDDAALERDLLDLPHAIPSPNNEQLELLIQLRVRAAERPYLRRMTLRVAAHQMSYLEGMINDDASSDILVLRTLEHIMANLMHRLIALREEEEADVALEEDLWHQVTG</sequence>
<dbReference type="EMBL" id="JAAOZQ010000054">
    <property type="protein sequence ID" value="KAF7522270.1"/>
    <property type="molecule type" value="Genomic_DNA"/>
</dbReference>
<accession>A0A9P5L332</accession>
<gene>
    <name evidence="1" type="ORF">PCG10_007571</name>
</gene>
<evidence type="ECO:0000313" key="1">
    <source>
        <dbReference type="EMBL" id="KAF7522270.1"/>
    </source>
</evidence>